<dbReference type="Gene3D" id="2.160.20.120">
    <property type="match status" value="1"/>
</dbReference>
<gene>
    <name evidence="3" type="ORF">QO010_000482</name>
</gene>
<dbReference type="RefSeq" id="WP_307345458.1">
    <property type="nucleotide sequence ID" value="NZ_JAUSVS010000001.1"/>
</dbReference>
<sequence length="288" mass="28262">MTLGAVAAALLAAGAAQAAPSVQVKDAVARVVVIPEARSDILVEFQTKNASLPLTVRTEGDKTIVDGGLGWNRVNSCNTINGVTSVHVTGVGNVAWADMPQIIIHTPMDVDLGAGGAVFGSIGRASSVGLNNAGCGDWTVANVDGLLKINEAGSGDVKAGTAGATRINIAGSGDVDTQGVGGNADVAIAGSGDVKIAWLTGNLSAKIAGSGDVTVNGGAAKAVSASILGSGDVKFNGDAGAVSAKIAGSGDVRLLRVSGPISKSVAGSGSVYVGDKNVSDKDDDDDDN</sequence>
<organism evidence="3 4">
    <name type="scientific">Caulobacter ginsengisoli</name>
    <dbReference type="NCBI Taxonomy" id="400775"/>
    <lineage>
        <taxon>Bacteria</taxon>
        <taxon>Pseudomonadati</taxon>
        <taxon>Pseudomonadota</taxon>
        <taxon>Alphaproteobacteria</taxon>
        <taxon>Caulobacterales</taxon>
        <taxon>Caulobacteraceae</taxon>
        <taxon>Caulobacter</taxon>
    </lineage>
</organism>
<evidence type="ECO:0000256" key="1">
    <source>
        <dbReference type="SAM" id="SignalP"/>
    </source>
</evidence>
<reference evidence="3 4" key="1">
    <citation type="submission" date="2023-07" db="EMBL/GenBank/DDBJ databases">
        <title>Genomic Encyclopedia of Type Strains, Phase IV (KMG-IV): sequencing the most valuable type-strain genomes for metagenomic binning, comparative biology and taxonomic classification.</title>
        <authorList>
            <person name="Goeker M."/>
        </authorList>
    </citation>
    <scope>NUCLEOTIDE SEQUENCE [LARGE SCALE GENOMIC DNA]</scope>
    <source>
        <strain evidence="3 4">DSM 18695</strain>
    </source>
</reference>
<dbReference type="Pfam" id="PF10988">
    <property type="entry name" value="DUF2807"/>
    <property type="match status" value="1"/>
</dbReference>
<dbReference type="InterPro" id="IPR021255">
    <property type="entry name" value="DUF2807"/>
</dbReference>
<keyword evidence="4" id="KW-1185">Reference proteome</keyword>
<feature type="domain" description="Putative auto-transporter adhesin head GIN" evidence="2">
    <location>
        <begin position="142"/>
        <end position="273"/>
    </location>
</feature>
<evidence type="ECO:0000313" key="4">
    <source>
        <dbReference type="Proteomes" id="UP001228905"/>
    </source>
</evidence>
<feature type="signal peptide" evidence="1">
    <location>
        <begin position="1"/>
        <end position="18"/>
    </location>
</feature>
<feature type="chain" id="PRO_5045684635" description="Putative auto-transporter adhesin head GIN domain-containing protein" evidence="1">
    <location>
        <begin position="19"/>
        <end position="288"/>
    </location>
</feature>
<comment type="caution">
    <text evidence="3">The sequence shown here is derived from an EMBL/GenBank/DDBJ whole genome shotgun (WGS) entry which is preliminary data.</text>
</comment>
<dbReference type="Proteomes" id="UP001228905">
    <property type="component" value="Unassembled WGS sequence"/>
</dbReference>
<keyword evidence="1" id="KW-0732">Signal</keyword>
<accession>A0ABU0INY8</accession>
<dbReference type="EMBL" id="JAUSVS010000001">
    <property type="protein sequence ID" value="MDQ0462734.1"/>
    <property type="molecule type" value="Genomic_DNA"/>
</dbReference>
<evidence type="ECO:0000259" key="2">
    <source>
        <dbReference type="Pfam" id="PF10988"/>
    </source>
</evidence>
<evidence type="ECO:0000313" key="3">
    <source>
        <dbReference type="EMBL" id="MDQ0462734.1"/>
    </source>
</evidence>
<proteinExistence type="predicted"/>
<name>A0ABU0INY8_9CAUL</name>
<protein>
    <recommendedName>
        <fullName evidence="2">Putative auto-transporter adhesin head GIN domain-containing protein</fullName>
    </recommendedName>
</protein>